<keyword evidence="2" id="KW-1185">Reference proteome</keyword>
<accession>A0ABS2R8U7</accession>
<evidence type="ECO:0000313" key="2">
    <source>
        <dbReference type="Proteomes" id="UP000823485"/>
    </source>
</evidence>
<reference evidence="1 2" key="1">
    <citation type="submission" date="2021-01" db="EMBL/GenBank/DDBJ databases">
        <title>Genomic Encyclopedia of Type Strains, Phase IV (KMG-IV): sequencing the most valuable type-strain genomes for metagenomic binning, comparative biology and taxonomic classification.</title>
        <authorList>
            <person name="Goeker M."/>
        </authorList>
    </citation>
    <scope>NUCLEOTIDE SEQUENCE [LARGE SCALE GENOMIC DNA]</scope>
    <source>
        <strain evidence="1 2">DSM 105453</strain>
    </source>
</reference>
<comment type="caution">
    <text evidence="1">The sequence shown here is derived from an EMBL/GenBank/DDBJ whole genome shotgun (WGS) entry which is preliminary data.</text>
</comment>
<protein>
    <submittedName>
        <fullName evidence="1">Uncharacterized protein</fullName>
    </submittedName>
</protein>
<dbReference type="EMBL" id="JAFBFH010000021">
    <property type="protein sequence ID" value="MBM7716039.1"/>
    <property type="molecule type" value="Genomic_DNA"/>
</dbReference>
<dbReference type="Proteomes" id="UP000823485">
    <property type="component" value="Unassembled WGS sequence"/>
</dbReference>
<gene>
    <name evidence="1" type="ORF">JOC94_003050</name>
</gene>
<proteinExistence type="predicted"/>
<evidence type="ECO:0000313" key="1">
    <source>
        <dbReference type="EMBL" id="MBM7716039.1"/>
    </source>
</evidence>
<sequence length="44" mass="5459">MNIEEKEELWRFASVLPFSFLLRTFREHFAYILRTSQVLGAWYY</sequence>
<name>A0ABS2R8U7_9BACI</name>
<organism evidence="1 2">
    <name type="scientific">Siminovitchia thermophila</name>
    <dbReference type="NCBI Taxonomy" id="1245522"/>
    <lineage>
        <taxon>Bacteria</taxon>
        <taxon>Bacillati</taxon>
        <taxon>Bacillota</taxon>
        <taxon>Bacilli</taxon>
        <taxon>Bacillales</taxon>
        <taxon>Bacillaceae</taxon>
        <taxon>Siminovitchia</taxon>
    </lineage>
</organism>